<keyword evidence="4 6" id="KW-0378">Hydrolase</keyword>
<keyword evidence="6" id="KW-0645">Protease</keyword>
<dbReference type="PROSITE" id="PS00760">
    <property type="entry name" value="SPASE_I_2"/>
    <property type="match status" value="1"/>
</dbReference>
<dbReference type="EC" id="3.4.21.89" evidence="3 6"/>
<protein>
    <recommendedName>
        <fullName evidence="3 6">Signal peptidase I</fullName>
        <ecNumber evidence="3 6">3.4.21.89</ecNumber>
    </recommendedName>
</protein>
<dbReference type="GO" id="GO:0004252">
    <property type="term" value="F:serine-type endopeptidase activity"/>
    <property type="evidence" value="ECO:0007669"/>
    <property type="project" value="InterPro"/>
</dbReference>
<dbReference type="PROSITE" id="PS00761">
    <property type="entry name" value="SPASE_I_3"/>
    <property type="match status" value="1"/>
</dbReference>
<keyword evidence="6" id="KW-1133">Transmembrane helix</keyword>
<organism evidence="8 9">
    <name type="scientific">Candidatus Roizmanbacteria bacterium RIFCSPHIGHO2_12_FULL_44_10</name>
    <dbReference type="NCBI Taxonomy" id="1802054"/>
    <lineage>
        <taxon>Bacteria</taxon>
        <taxon>Candidatus Roizmaniibacteriota</taxon>
    </lineage>
</organism>
<accession>A0A1F7I5S0</accession>
<dbReference type="NCBIfam" id="TIGR02227">
    <property type="entry name" value="sigpep_I_bact"/>
    <property type="match status" value="1"/>
</dbReference>
<evidence type="ECO:0000256" key="6">
    <source>
        <dbReference type="RuleBase" id="RU362042"/>
    </source>
</evidence>
<dbReference type="CDD" id="cd06530">
    <property type="entry name" value="S26_SPase_I"/>
    <property type="match status" value="1"/>
</dbReference>
<dbReference type="GO" id="GO:0016020">
    <property type="term" value="C:membrane"/>
    <property type="evidence" value="ECO:0007669"/>
    <property type="project" value="UniProtKB-SubCell"/>
</dbReference>
<dbReference type="GO" id="GO:0009003">
    <property type="term" value="F:signal peptidase activity"/>
    <property type="evidence" value="ECO:0007669"/>
    <property type="project" value="UniProtKB-EC"/>
</dbReference>
<sequence>MDILETVTFVGSLFIVVYLFIMQPHQVKGSSMDNTFHNGEYILTNKISYRFSPPHRGDVVVFSSPSNKDIDFIKRVIGLPGDKIRIENDAVVVNDQPLDEGYISSSTQTFEDGFLSEGQEIAVPEGHIFVMGDNRQRSSDSRVFGTVPEQDIIGKVFFRYFPANKIGSVKNPYKSMLPIALRVSPEILSSC</sequence>
<dbReference type="GO" id="GO:0006465">
    <property type="term" value="P:signal peptide processing"/>
    <property type="evidence" value="ECO:0007669"/>
    <property type="project" value="InterPro"/>
</dbReference>
<evidence type="ECO:0000256" key="2">
    <source>
        <dbReference type="ARBA" id="ARBA00009370"/>
    </source>
</evidence>
<dbReference type="SUPFAM" id="SSF51306">
    <property type="entry name" value="LexA/Signal peptidase"/>
    <property type="match status" value="1"/>
</dbReference>
<feature type="domain" description="Peptidase S26" evidence="7">
    <location>
        <begin position="4"/>
        <end position="161"/>
    </location>
</feature>
<dbReference type="EMBL" id="MGAE01000050">
    <property type="protein sequence ID" value="OGK38700.1"/>
    <property type="molecule type" value="Genomic_DNA"/>
</dbReference>
<dbReference type="InterPro" id="IPR019758">
    <property type="entry name" value="Pept_S26A_signal_pept_1_CS"/>
</dbReference>
<evidence type="ECO:0000256" key="5">
    <source>
        <dbReference type="PIRSR" id="PIRSR600223-1"/>
    </source>
</evidence>
<comment type="caution">
    <text evidence="8">The sequence shown here is derived from an EMBL/GenBank/DDBJ whole genome shotgun (WGS) entry which is preliminary data.</text>
</comment>
<keyword evidence="6" id="KW-0812">Transmembrane</keyword>
<dbReference type="InterPro" id="IPR019533">
    <property type="entry name" value="Peptidase_S26"/>
</dbReference>
<dbReference type="Proteomes" id="UP000179024">
    <property type="component" value="Unassembled WGS sequence"/>
</dbReference>
<dbReference type="InterPro" id="IPR036286">
    <property type="entry name" value="LexA/Signal_pep-like_sf"/>
</dbReference>
<evidence type="ECO:0000313" key="9">
    <source>
        <dbReference type="Proteomes" id="UP000179024"/>
    </source>
</evidence>
<dbReference type="Pfam" id="PF10502">
    <property type="entry name" value="Peptidase_S26"/>
    <property type="match status" value="1"/>
</dbReference>
<dbReference type="AlphaFoldDB" id="A0A1F7I5S0"/>
<evidence type="ECO:0000313" key="8">
    <source>
        <dbReference type="EMBL" id="OGK38700.1"/>
    </source>
</evidence>
<proteinExistence type="inferred from homology"/>
<dbReference type="PANTHER" id="PTHR43390">
    <property type="entry name" value="SIGNAL PEPTIDASE I"/>
    <property type="match status" value="1"/>
</dbReference>
<dbReference type="InterPro" id="IPR000223">
    <property type="entry name" value="Pept_S26A_signal_pept_1"/>
</dbReference>
<dbReference type="PANTHER" id="PTHR43390:SF1">
    <property type="entry name" value="CHLOROPLAST PROCESSING PEPTIDASE"/>
    <property type="match status" value="1"/>
</dbReference>
<keyword evidence="6" id="KW-0472">Membrane</keyword>
<gene>
    <name evidence="8" type="ORF">A3F34_02705</name>
</gene>
<dbReference type="Gene3D" id="2.10.109.10">
    <property type="entry name" value="Umud Fragment, subunit A"/>
    <property type="match status" value="1"/>
</dbReference>
<feature type="transmembrane region" description="Helical" evidence="6">
    <location>
        <begin position="6"/>
        <end position="22"/>
    </location>
</feature>
<comment type="catalytic activity">
    <reaction evidence="1 6">
        <text>Cleavage of hydrophobic, N-terminal signal or leader sequences from secreted and periplasmic proteins.</text>
        <dbReference type="EC" id="3.4.21.89"/>
    </reaction>
</comment>
<evidence type="ECO:0000256" key="3">
    <source>
        <dbReference type="ARBA" id="ARBA00013208"/>
    </source>
</evidence>
<reference evidence="8 9" key="1">
    <citation type="journal article" date="2016" name="Nat. Commun.">
        <title>Thousands of microbial genomes shed light on interconnected biogeochemical processes in an aquifer system.</title>
        <authorList>
            <person name="Anantharaman K."/>
            <person name="Brown C.T."/>
            <person name="Hug L.A."/>
            <person name="Sharon I."/>
            <person name="Castelle C.J."/>
            <person name="Probst A.J."/>
            <person name="Thomas B.C."/>
            <person name="Singh A."/>
            <person name="Wilkins M.J."/>
            <person name="Karaoz U."/>
            <person name="Brodie E.L."/>
            <person name="Williams K.H."/>
            <person name="Hubbard S.S."/>
            <person name="Banfield J.F."/>
        </authorList>
    </citation>
    <scope>NUCLEOTIDE SEQUENCE [LARGE SCALE GENOMIC DNA]</scope>
</reference>
<feature type="active site" evidence="5">
    <location>
        <position position="31"/>
    </location>
</feature>
<comment type="similarity">
    <text evidence="2 6">Belongs to the peptidase S26 family.</text>
</comment>
<feature type="active site" evidence="5">
    <location>
        <position position="74"/>
    </location>
</feature>
<dbReference type="InterPro" id="IPR019757">
    <property type="entry name" value="Pept_S26A_signal_pept_1_Lys-AS"/>
</dbReference>
<dbReference type="PRINTS" id="PR00727">
    <property type="entry name" value="LEADERPTASE"/>
</dbReference>
<evidence type="ECO:0000256" key="4">
    <source>
        <dbReference type="ARBA" id="ARBA00022801"/>
    </source>
</evidence>
<name>A0A1F7I5S0_9BACT</name>
<evidence type="ECO:0000256" key="1">
    <source>
        <dbReference type="ARBA" id="ARBA00000677"/>
    </source>
</evidence>
<comment type="subcellular location">
    <subcellularLocation>
        <location evidence="6">Membrane</location>
        <topology evidence="6">Single-pass type II membrane protein</topology>
    </subcellularLocation>
</comment>
<evidence type="ECO:0000259" key="7">
    <source>
        <dbReference type="Pfam" id="PF10502"/>
    </source>
</evidence>